<reference evidence="2" key="2">
    <citation type="submission" date="2020-10" db="UniProtKB">
        <authorList>
            <consortium name="WormBaseParasite"/>
        </authorList>
    </citation>
    <scope>IDENTIFICATION</scope>
</reference>
<evidence type="ECO:0000313" key="2">
    <source>
        <dbReference type="WBParaSite" id="Pan_g8365.t1"/>
    </source>
</evidence>
<dbReference type="AlphaFoldDB" id="A0A7E4W8V4"/>
<sequence length="294" mass="33408">MSSNNAAQKVIGIVPLLDTVVELDEGKQFEARFEECCFDIRVFTEKDENAVKVVLEVAPQDGSKYELLVDYFFTVGSDQRYVECDHWKSKERLQAIPIPPTSTSITIKFGVNVRQPLIAEDLTIKSHLRYYRLLCAGTTFYINPTQLKPLQSELFDRIYNDEVSHESCTVIQDLSEADLSLLLNAVAAYSTIVVHARNVYNLGDIAIQFKIVGVIRSIDAFVRNLKMMHPVRKLELACNYKLTQVADAVVRSLPRGTGRLELLHAYLNENAEREDEQHPDVMALLDVHHDHVVF</sequence>
<proteinExistence type="predicted"/>
<dbReference type="WBParaSite" id="Pan_g8365.t1">
    <property type="protein sequence ID" value="Pan_g8365.t1"/>
    <property type="gene ID" value="Pan_g8365"/>
</dbReference>
<protein>
    <submittedName>
        <fullName evidence="2">BTB domain-containing protein</fullName>
    </submittedName>
</protein>
<dbReference type="Proteomes" id="UP000492821">
    <property type="component" value="Unassembled WGS sequence"/>
</dbReference>
<keyword evidence="1" id="KW-1185">Reference proteome</keyword>
<accession>A0A7E4W8V4</accession>
<organism evidence="1 2">
    <name type="scientific">Panagrellus redivivus</name>
    <name type="common">Microworm</name>
    <dbReference type="NCBI Taxonomy" id="6233"/>
    <lineage>
        <taxon>Eukaryota</taxon>
        <taxon>Metazoa</taxon>
        <taxon>Ecdysozoa</taxon>
        <taxon>Nematoda</taxon>
        <taxon>Chromadorea</taxon>
        <taxon>Rhabditida</taxon>
        <taxon>Tylenchina</taxon>
        <taxon>Panagrolaimomorpha</taxon>
        <taxon>Panagrolaimoidea</taxon>
        <taxon>Panagrolaimidae</taxon>
        <taxon>Panagrellus</taxon>
    </lineage>
</organism>
<reference evidence="1" key="1">
    <citation type="journal article" date="2013" name="Genetics">
        <title>The draft genome and transcriptome of Panagrellus redivivus are shaped by the harsh demands of a free-living lifestyle.</title>
        <authorList>
            <person name="Srinivasan J."/>
            <person name="Dillman A.R."/>
            <person name="Macchietto M.G."/>
            <person name="Heikkinen L."/>
            <person name="Lakso M."/>
            <person name="Fracchia K.M."/>
            <person name="Antoshechkin I."/>
            <person name="Mortazavi A."/>
            <person name="Wong G."/>
            <person name="Sternberg P.W."/>
        </authorList>
    </citation>
    <scope>NUCLEOTIDE SEQUENCE [LARGE SCALE GENOMIC DNA]</scope>
    <source>
        <strain evidence="1">MT8872</strain>
    </source>
</reference>
<name>A0A7E4W8V4_PANRE</name>
<evidence type="ECO:0000313" key="1">
    <source>
        <dbReference type="Proteomes" id="UP000492821"/>
    </source>
</evidence>